<dbReference type="AlphaFoldDB" id="A0A371GQS4"/>
<dbReference type="PROSITE" id="PS50157">
    <property type="entry name" value="ZINC_FINGER_C2H2_2"/>
    <property type="match status" value="1"/>
</dbReference>
<accession>A0A371GQS4</accession>
<dbReference type="PROSITE" id="PS00028">
    <property type="entry name" value="ZINC_FINGER_C2H2_1"/>
    <property type="match status" value="1"/>
</dbReference>
<name>A0A371GQS4_MUCPR</name>
<evidence type="ECO:0000259" key="3">
    <source>
        <dbReference type="PROSITE" id="PS50157"/>
    </source>
</evidence>
<evidence type="ECO:0000313" key="4">
    <source>
        <dbReference type="EMBL" id="RDX92733.1"/>
    </source>
</evidence>
<organism evidence="4 5">
    <name type="scientific">Mucuna pruriens</name>
    <name type="common">Velvet bean</name>
    <name type="synonym">Dolichos pruriens</name>
    <dbReference type="NCBI Taxonomy" id="157652"/>
    <lineage>
        <taxon>Eukaryota</taxon>
        <taxon>Viridiplantae</taxon>
        <taxon>Streptophyta</taxon>
        <taxon>Embryophyta</taxon>
        <taxon>Tracheophyta</taxon>
        <taxon>Spermatophyta</taxon>
        <taxon>Magnoliopsida</taxon>
        <taxon>eudicotyledons</taxon>
        <taxon>Gunneridae</taxon>
        <taxon>Pentapetalae</taxon>
        <taxon>rosids</taxon>
        <taxon>fabids</taxon>
        <taxon>Fabales</taxon>
        <taxon>Fabaceae</taxon>
        <taxon>Papilionoideae</taxon>
        <taxon>50 kb inversion clade</taxon>
        <taxon>NPAAA clade</taxon>
        <taxon>indigoferoid/millettioid clade</taxon>
        <taxon>Phaseoleae</taxon>
        <taxon>Mucuna</taxon>
    </lineage>
</organism>
<keyword evidence="1" id="KW-0863">Zinc-finger</keyword>
<evidence type="ECO:0000256" key="1">
    <source>
        <dbReference type="PROSITE-ProRule" id="PRU00042"/>
    </source>
</evidence>
<dbReference type="EMBL" id="QJKJ01004797">
    <property type="protein sequence ID" value="RDX92733.1"/>
    <property type="molecule type" value="Genomic_DNA"/>
</dbReference>
<keyword evidence="1" id="KW-0479">Metal-binding</keyword>
<evidence type="ECO:0000313" key="5">
    <source>
        <dbReference type="Proteomes" id="UP000257109"/>
    </source>
</evidence>
<feature type="region of interest" description="Disordered" evidence="2">
    <location>
        <begin position="775"/>
        <end position="832"/>
    </location>
</feature>
<feature type="non-terminal residue" evidence="4">
    <location>
        <position position="1"/>
    </location>
</feature>
<sequence>LIHSKINIAAPPNFDNWADGEYEKHLYKTQQVWNGNGQTSKVMSMETGWKKICATRNWLEMMCGGGKWPETEVRLWKSHQRELATTMNRFAIGIIDAAASCHNALRWCHSAAIEYFCLHTPTATAEEEENMPRGGVIKILPLEQSSPHNPLCILARFQEQQAEPYSDLMPIAKLKASGTPDVKTEEKIDTIIRQAIGKEPFVSFPRTSDSPVQWIQLLHALDPQEFPGWPLLSPVKVQLQKCDKCSREFCSPINYRRHIRVYHRLKKLDKDFTKTRDLLGAYWDKLSVEEAKKVVSFENVVLEEVPGSSILKSLTTLIQNQGFYSLPQYYLMAGAALLDIVQSRPSSFPISSLELFSVLDDASEKTCLCGTAVSMQRFVFDGEAAKIGLEPKNLVACTSFLLEQNLVKAWLADKDAEALRCQKQLVEEEEAAQKRQADIMERKRQKKLRQKEQKAREQRDKAEAEIKGSIDSTVKALSQAEASLDTYNFEAHNPNAFVENTDSHVPFQCPDTNEEINGDVHSEYDSVTDQNIERRSVHGHKNQRPAVARQQGLPKSQWAVANGLHTNQNSPMSKLEVIQKYGTHCDQKASAIANGSKVWSRKPKTEIDKVVSKFIKEKESDEVKSQEVLIGSISVNLSNVVASQEDCMVENVTKQNSSRDKPIKTDFVMSGNNRPTVRLWRPVSRLENKDPFPVQSGGAEVDAVHGNGQNLSGPSSLRVCGTDDGDIGFEKYFSHLEGRADPGSFQFSTHAAKAFLAQRWKEAISSEHVKLVVSHDSEPSGCQEEIQDSKLTASQSSDVDRSNIAANADNRVPKSKPRLKKSEKGTKINDDS</sequence>
<dbReference type="InterPro" id="IPR013087">
    <property type="entry name" value="Znf_C2H2_type"/>
</dbReference>
<feature type="region of interest" description="Disordered" evidence="2">
    <location>
        <begin position="696"/>
        <end position="717"/>
    </location>
</feature>
<dbReference type="PANTHER" id="PTHR36055">
    <property type="entry name" value="C2H2-LIKE ZINC FINGER PROTEIN"/>
    <property type="match status" value="1"/>
</dbReference>
<dbReference type="Proteomes" id="UP000257109">
    <property type="component" value="Unassembled WGS sequence"/>
</dbReference>
<gene>
    <name evidence="4" type="ORF">CR513_25092</name>
</gene>
<feature type="compositionally biased region" description="Basic and acidic residues" evidence="2">
    <location>
        <begin position="433"/>
        <end position="442"/>
    </location>
</feature>
<evidence type="ECO:0000256" key="2">
    <source>
        <dbReference type="SAM" id="MobiDB-lite"/>
    </source>
</evidence>
<feature type="region of interest" description="Disordered" evidence="2">
    <location>
        <begin position="535"/>
        <end position="554"/>
    </location>
</feature>
<feature type="domain" description="C2H2-type" evidence="3">
    <location>
        <begin position="240"/>
        <end position="268"/>
    </location>
</feature>
<keyword evidence="5" id="KW-1185">Reference proteome</keyword>
<feature type="non-terminal residue" evidence="4">
    <location>
        <position position="832"/>
    </location>
</feature>
<feature type="region of interest" description="Disordered" evidence="2">
    <location>
        <begin position="433"/>
        <end position="466"/>
    </location>
</feature>
<dbReference type="OrthoDB" id="191139at2759"/>
<protein>
    <recommendedName>
        <fullName evidence="3">C2H2-type domain-containing protein</fullName>
    </recommendedName>
</protein>
<feature type="compositionally biased region" description="Basic and acidic residues" evidence="2">
    <location>
        <begin position="820"/>
        <end position="832"/>
    </location>
</feature>
<keyword evidence="1" id="KW-0862">Zinc</keyword>
<dbReference type="STRING" id="157652.A0A371GQS4"/>
<reference evidence="4" key="1">
    <citation type="submission" date="2018-05" db="EMBL/GenBank/DDBJ databases">
        <title>Draft genome of Mucuna pruriens seed.</title>
        <authorList>
            <person name="Nnadi N.E."/>
            <person name="Vos R."/>
            <person name="Hasami M.H."/>
            <person name="Devisetty U.K."/>
            <person name="Aguiy J.C."/>
        </authorList>
    </citation>
    <scope>NUCLEOTIDE SEQUENCE [LARGE SCALE GENOMIC DNA]</scope>
    <source>
        <strain evidence="4">JCA_2017</strain>
    </source>
</reference>
<dbReference type="PANTHER" id="PTHR36055:SF4">
    <property type="entry name" value="ZINC FINGER PROTEIN, PUTATIVE-RELATED"/>
    <property type="match status" value="1"/>
</dbReference>
<comment type="caution">
    <text evidence="4">The sequence shown here is derived from an EMBL/GenBank/DDBJ whole genome shotgun (WGS) entry which is preliminary data.</text>
</comment>
<dbReference type="GO" id="GO:0008270">
    <property type="term" value="F:zinc ion binding"/>
    <property type="evidence" value="ECO:0007669"/>
    <property type="project" value="UniProtKB-KW"/>
</dbReference>
<feature type="compositionally biased region" description="Basic and acidic residues" evidence="2">
    <location>
        <begin position="450"/>
        <end position="466"/>
    </location>
</feature>
<proteinExistence type="predicted"/>